<dbReference type="InterPro" id="IPR036390">
    <property type="entry name" value="WH_DNA-bd_sf"/>
</dbReference>
<name>M0IQ94_9EURY</name>
<dbReference type="EMBL" id="AOLN01000001">
    <property type="protein sequence ID" value="ELZ98996.1"/>
    <property type="molecule type" value="Genomic_DNA"/>
</dbReference>
<reference evidence="4 5" key="1">
    <citation type="journal article" date="2014" name="PLoS Genet.">
        <title>Phylogenetically driven sequencing of extremely halophilic archaea reveals strategies for static and dynamic osmo-response.</title>
        <authorList>
            <person name="Becker E.A."/>
            <person name="Seitzer P.M."/>
            <person name="Tritt A."/>
            <person name="Larsen D."/>
            <person name="Krusor M."/>
            <person name="Yao A.I."/>
            <person name="Wu D."/>
            <person name="Madern D."/>
            <person name="Eisen J.A."/>
            <person name="Darling A.E."/>
            <person name="Facciotti M.T."/>
        </authorList>
    </citation>
    <scope>NUCLEOTIDE SEQUENCE [LARGE SCALE GENOMIC DNA]</scope>
    <source>
        <strain evidence="4 5">ATCC BAA-1512</strain>
    </source>
</reference>
<dbReference type="AlphaFoldDB" id="M0IQ94"/>
<dbReference type="PATRIC" id="fig|662479.7.peg.317"/>
<proteinExistence type="predicted"/>
<keyword evidence="5" id="KW-1185">Reference proteome</keyword>
<evidence type="ECO:0000313" key="4">
    <source>
        <dbReference type="EMBL" id="ELZ98996.1"/>
    </source>
</evidence>
<protein>
    <submittedName>
        <fullName evidence="4">Transcriptional regulator</fullName>
    </submittedName>
</protein>
<evidence type="ECO:0000313" key="5">
    <source>
        <dbReference type="Proteomes" id="UP000011550"/>
    </source>
</evidence>
<dbReference type="InterPro" id="IPR036388">
    <property type="entry name" value="WH-like_DNA-bd_sf"/>
</dbReference>
<dbReference type="OrthoDB" id="381611at2157"/>
<dbReference type="Pfam" id="PF08350">
    <property type="entry name" value="FilR1_middle"/>
    <property type="match status" value="1"/>
</dbReference>
<dbReference type="SUPFAM" id="SSF46785">
    <property type="entry name" value="Winged helix' DNA-binding domain"/>
    <property type="match status" value="1"/>
</dbReference>
<dbReference type="Pfam" id="PF25213">
    <property type="entry name" value="HVO_A0261_N"/>
    <property type="match status" value="1"/>
</dbReference>
<dbReference type="InterPro" id="IPR057527">
    <property type="entry name" value="HVO_A0261-like_N"/>
</dbReference>
<dbReference type="RefSeq" id="WP_008317569.1">
    <property type="nucleotide sequence ID" value="NZ_AOLN01000001.1"/>
</dbReference>
<evidence type="ECO:0000259" key="3">
    <source>
        <dbReference type="Pfam" id="PF25213"/>
    </source>
</evidence>
<dbReference type="InterPro" id="IPR013561">
    <property type="entry name" value="FilR1_middle_dom"/>
</dbReference>
<feature type="domain" description="Methanogenesis regulatory protein FilR1 middle" evidence="2">
    <location>
        <begin position="151"/>
        <end position="279"/>
    </location>
</feature>
<feature type="domain" description="HVO-A0261-like N-terminal" evidence="3">
    <location>
        <begin position="33"/>
        <end position="119"/>
    </location>
</feature>
<dbReference type="Proteomes" id="UP000011550">
    <property type="component" value="Unassembled WGS sequence"/>
</dbReference>
<sequence length="286" mass="32111">MTSGRTTDGRKPDPDDAAAQATDGESPLEDTLADLALFTRSPVPLRILDCLDESPRTTTQLDDALDVHRTTLKRNLERLRERECVRSNPIERGHRITSVGRLYLRGLEEVVETARDADRLATVRSGFPEELPGDVAYLRDCRITTAAPYNPHAPQERLQRLLIKSGSVRLFAPQFPPHYLEILTSRTEDTAACELVIPAPVVDYLKTVRPSLVERVVASMTVYGADELTDIAVGVGHVDERPVIVVYDDNKHVQAVVEVPTDRSPVREWVRDQYRDRRQRASVVTN</sequence>
<organism evidence="4 5">
    <name type="scientific">Haloferax mucosum ATCC BAA-1512</name>
    <dbReference type="NCBI Taxonomy" id="662479"/>
    <lineage>
        <taxon>Archaea</taxon>
        <taxon>Methanobacteriati</taxon>
        <taxon>Methanobacteriota</taxon>
        <taxon>Stenosarchaea group</taxon>
        <taxon>Halobacteria</taxon>
        <taxon>Halobacteriales</taxon>
        <taxon>Haloferacaceae</taxon>
        <taxon>Haloferax</taxon>
    </lineage>
</organism>
<evidence type="ECO:0000259" key="2">
    <source>
        <dbReference type="Pfam" id="PF08350"/>
    </source>
</evidence>
<gene>
    <name evidence="4" type="ORF">C440_01530</name>
</gene>
<feature type="region of interest" description="Disordered" evidence="1">
    <location>
        <begin position="1"/>
        <end position="27"/>
    </location>
</feature>
<evidence type="ECO:0000256" key="1">
    <source>
        <dbReference type="SAM" id="MobiDB-lite"/>
    </source>
</evidence>
<dbReference type="Gene3D" id="1.10.10.10">
    <property type="entry name" value="Winged helix-like DNA-binding domain superfamily/Winged helix DNA-binding domain"/>
    <property type="match status" value="1"/>
</dbReference>
<comment type="caution">
    <text evidence="4">The sequence shown here is derived from an EMBL/GenBank/DDBJ whole genome shotgun (WGS) entry which is preliminary data.</text>
</comment>
<accession>M0IQ94</accession>